<dbReference type="Gene3D" id="1.10.1410.40">
    <property type="match status" value="1"/>
</dbReference>
<evidence type="ECO:0000259" key="2">
    <source>
        <dbReference type="Pfam" id="PF20266"/>
    </source>
</evidence>
<dbReference type="InterPro" id="IPR046906">
    <property type="entry name" value="Mab-21_HhH/H2TH-like"/>
</dbReference>
<evidence type="ECO:0000313" key="4">
    <source>
        <dbReference type="Proteomes" id="UP000828390"/>
    </source>
</evidence>
<dbReference type="Proteomes" id="UP000828390">
    <property type="component" value="Unassembled WGS sequence"/>
</dbReference>
<dbReference type="AlphaFoldDB" id="A0A9D4JJX5"/>
<dbReference type="PANTHER" id="PTHR10656:SF42">
    <property type="entry name" value="CYCLIC GMP-AMP SYNTHASE-LIKE PROTEIN-RELATED"/>
    <property type="match status" value="1"/>
</dbReference>
<dbReference type="Pfam" id="PF20266">
    <property type="entry name" value="Mab-21_C"/>
    <property type="match status" value="1"/>
</dbReference>
<sequence>MIRKEFLQPLVDDRLSTFHMKTTLLFTVERFPENIWRDDNLVQCVINCLTTLKRFLKKCYCPHYTIGSLNLFAEKLKVNEFHLVGDKVTEMIDSGLSCLRTLNMDQVRMRLSRSVAELYHHKILPGAEIHVHIITALIKKIDYSRLNQRDSRLLNSIALPFNSALTTEHEYRAELEFIFYSLCSTLASQNASECFANGSDVTSDIINMYETSLGSNNVSNHLRYASMLVCTH</sequence>
<dbReference type="EMBL" id="JAIWYP010000006">
    <property type="protein sequence ID" value="KAH3814760.1"/>
    <property type="molecule type" value="Genomic_DNA"/>
</dbReference>
<comment type="similarity">
    <text evidence="1">Belongs to the mab-21 family.</text>
</comment>
<evidence type="ECO:0000256" key="1">
    <source>
        <dbReference type="ARBA" id="ARBA00008307"/>
    </source>
</evidence>
<keyword evidence="4" id="KW-1185">Reference proteome</keyword>
<comment type="caution">
    <text evidence="3">The sequence shown here is derived from an EMBL/GenBank/DDBJ whole genome shotgun (WGS) entry which is preliminary data.</text>
</comment>
<organism evidence="3 4">
    <name type="scientific">Dreissena polymorpha</name>
    <name type="common">Zebra mussel</name>
    <name type="synonym">Mytilus polymorpha</name>
    <dbReference type="NCBI Taxonomy" id="45954"/>
    <lineage>
        <taxon>Eukaryota</taxon>
        <taxon>Metazoa</taxon>
        <taxon>Spiralia</taxon>
        <taxon>Lophotrochozoa</taxon>
        <taxon>Mollusca</taxon>
        <taxon>Bivalvia</taxon>
        <taxon>Autobranchia</taxon>
        <taxon>Heteroconchia</taxon>
        <taxon>Euheterodonta</taxon>
        <taxon>Imparidentia</taxon>
        <taxon>Neoheterodontei</taxon>
        <taxon>Myida</taxon>
        <taxon>Dreissenoidea</taxon>
        <taxon>Dreissenidae</taxon>
        <taxon>Dreissena</taxon>
    </lineage>
</organism>
<accession>A0A9D4JJX5</accession>
<gene>
    <name evidence="3" type="ORF">DPMN_143270</name>
</gene>
<feature type="domain" description="Mab-21-like HhH/H2TH-like" evidence="2">
    <location>
        <begin position="14"/>
        <end position="82"/>
    </location>
</feature>
<reference evidence="3" key="1">
    <citation type="journal article" date="2019" name="bioRxiv">
        <title>The Genome of the Zebra Mussel, Dreissena polymorpha: A Resource for Invasive Species Research.</title>
        <authorList>
            <person name="McCartney M.A."/>
            <person name="Auch B."/>
            <person name="Kono T."/>
            <person name="Mallez S."/>
            <person name="Zhang Y."/>
            <person name="Obille A."/>
            <person name="Becker A."/>
            <person name="Abrahante J.E."/>
            <person name="Garbe J."/>
            <person name="Badalamenti J.P."/>
            <person name="Herman A."/>
            <person name="Mangelson H."/>
            <person name="Liachko I."/>
            <person name="Sullivan S."/>
            <person name="Sone E.D."/>
            <person name="Koren S."/>
            <person name="Silverstein K.A.T."/>
            <person name="Beckman K.B."/>
            <person name="Gohl D.M."/>
        </authorList>
    </citation>
    <scope>NUCLEOTIDE SEQUENCE</scope>
    <source>
        <strain evidence="3">Duluth1</strain>
        <tissue evidence="3">Whole animal</tissue>
    </source>
</reference>
<name>A0A9D4JJX5_DREPO</name>
<protein>
    <recommendedName>
        <fullName evidence="2">Mab-21-like HhH/H2TH-like domain-containing protein</fullName>
    </recommendedName>
</protein>
<reference evidence="3" key="2">
    <citation type="submission" date="2020-11" db="EMBL/GenBank/DDBJ databases">
        <authorList>
            <person name="McCartney M.A."/>
            <person name="Auch B."/>
            <person name="Kono T."/>
            <person name="Mallez S."/>
            <person name="Becker A."/>
            <person name="Gohl D.M."/>
            <person name="Silverstein K.A.T."/>
            <person name="Koren S."/>
            <person name="Bechman K.B."/>
            <person name="Herman A."/>
            <person name="Abrahante J.E."/>
            <person name="Garbe J."/>
        </authorList>
    </citation>
    <scope>NUCLEOTIDE SEQUENCE</scope>
    <source>
        <strain evidence="3">Duluth1</strain>
        <tissue evidence="3">Whole animal</tissue>
    </source>
</reference>
<proteinExistence type="inferred from homology"/>
<dbReference type="PANTHER" id="PTHR10656">
    <property type="entry name" value="CELL FATE DETERMINING PROTEIN MAB21-RELATED"/>
    <property type="match status" value="1"/>
</dbReference>
<evidence type="ECO:0000313" key="3">
    <source>
        <dbReference type="EMBL" id="KAH3814760.1"/>
    </source>
</evidence>